<sequence>MPQTQSWPQSHQITALRLLAESLYEATRGTTALTNQVQNELALLLTVLDATETYPSSFGTDCPHLSVLTKRLQSCHVLLVDLQKLQLHPDALGAQSQISEIRASLSSLIFGLSEINTNLMISSQKNVEKALRSLIDNVGTEKQELLVVSDTLINKISEAETDQAWAQLQQDLNAVGISPELSSQNHDYIILLLQNMVGSERQTSIKAAAAPGDIPAPNSKALPSDHKTSLDDSDDWSANEPKGLPCLPLSPGETCLPRNGPVRLHHRHSKTPVVIEENLPIPVAFEIQDSTNIRNQSLPREDFPIPVWTESTTESVVSSTDHSSQTNPSIPITRETNPTTLDQTVLALKVTRSKKTNIMSRMLFQMTNSKQKLITPIQKGDLQTVTTLLAKGADANATNNEGQTPLMAAASYGHENIVRILIEYGADMDTQAMNGETALGTAAARGFARIIRVLIASGANVNAGSGTGKTALSQAASYGQDRIVKLLLDCGADIDALNSTGETALALAALNGNMRVARVLLDRGADVDRMGYPWESPLLKAIKQNFTEMVVLLMERGANPSVVGGFQRSETALSYAARLNRVQVLEIFRRYGHEGGFVQYS</sequence>
<feature type="repeat" description="ANK" evidence="3">
    <location>
        <begin position="467"/>
        <end position="499"/>
    </location>
</feature>
<evidence type="ECO:0000313" key="5">
    <source>
        <dbReference type="EMBL" id="OGE52662.1"/>
    </source>
</evidence>
<dbReference type="STRING" id="1835702.A0A1F5LHH5"/>
<dbReference type="EMBL" id="LXJU01000009">
    <property type="protein sequence ID" value="OGE52662.1"/>
    <property type="molecule type" value="Genomic_DNA"/>
</dbReference>
<feature type="region of interest" description="Disordered" evidence="4">
    <location>
        <begin position="209"/>
        <end position="245"/>
    </location>
</feature>
<keyword evidence="2 3" id="KW-0040">ANK repeat</keyword>
<name>A0A1F5LHH5_PENAI</name>
<dbReference type="OrthoDB" id="20872at2759"/>
<keyword evidence="6" id="KW-1185">Reference proteome</keyword>
<evidence type="ECO:0000256" key="1">
    <source>
        <dbReference type="ARBA" id="ARBA00022737"/>
    </source>
</evidence>
<dbReference type="SMART" id="SM00248">
    <property type="entry name" value="ANK"/>
    <property type="match status" value="6"/>
</dbReference>
<evidence type="ECO:0000256" key="4">
    <source>
        <dbReference type="SAM" id="MobiDB-lite"/>
    </source>
</evidence>
<evidence type="ECO:0000313" key="6">
    <source>
        <dbReference type="Proteomes" id="UP000177622"/>
    </source>
</evidence>
<gene>
    <name evidence="5" type="ORF">PENARI_c009G10250</name>
</gene>
<reference evidence="5 6" key="1">
    <citation type="journal article" date="2016" name="Sci. Rep.">
        <title>Penicillium arizonense, a new, genome sequenced fungal species, reveals a high chemical diversity in secreted metabolites.</title>
        <authorList>
            <person name="Grijseels S."/>
            <person name="Nielsen J.C."/>
            <person name="Randelovic M."/>
            <person name="Nielsen J."/>
            <person name="Nielsen K.F."/>
            <person name="Workman M."/>
            <person name="Frisvad J.C."/>
        </authorList>
    </citation>
    <scope>NUCLEOTIDE SEQUENCE [LARGE SCALE GENOMIC DNA]</scope>
    <source>
        <strain evidence="5 6">CBS 141311</strain>
    </source>
</reference>
<proteinExistence type="predicted"/>
<dbReference type="Pfam" id="PF12796">
    <property type="entry name" value="Ank_2"/>
    <property type="match status" value="2"/>
</dbReference>
<feature type="repeat" description="ANK" evidence="3">
    <location>
        <begin position="500"/>
        <end position="532"/>
    </location>
</feature>
<feature type="repeat" description="ANK" evidence="3">
    <location>
        <begin position="401"/>
        <end position="433"/>
    </location>
</feature>
<feature type="region of interest" description="Disordered" evidence="4">
    <location>
        <begin position="314"/>
        <end position="336"/>
    </location>
</feature>
<evidence type="ECO:0000256" key="3">
    <source>
        <dbReference type="PROSITE-ProRule" id="PRU00023"/>
    </source>
</evidence>
<dbReference type="PANTHER" id="PTHR24173:SF74">
    <property type="entry name" value="ANKYRIN REPEAT DOMAIN-CONTAINING PROTEIN 16"/>
    <property type="match status" value="1"/>
</dbReference>
<dbReference type="RefSeq" id="XP_022488102.1">
    <property type="nucleotide sequence ID" value="XM_022632012.1"/>
</dbReference>
<keyword evidence="1" id="KW-0677">Repeat</keyword>
<protein>
    <submittedName>
        <fullName evidence="5">Uncharacterized protein</fullName>
    </submittedName>
</protein>
<feature type="compositionally biased region" description="Polar residues" evidence="4">
    <location>
        <begin position="321"/>
        <end position="336"/>
    </location>
</feature>
<dbReference type="InterPro" id="IPR036770">
    <property type="entry name" value="Ankyrin_rpt-contain_sf"/>
</dbReference>
<dbReference type="GeneID" id="34576746"/>
<accession>A0A1F5LHH5</accession>
<dbReference type="SUPFAM" id="SSF48403">
    <property type="entry name" value="Ankyrin repeat"/>
    <property type="match status" value="1"/>
</dbReference>
<comment type="caution">
    <text evidence="5">The sequence shown here is derived from an EMBL/GenBank/DDBJ whole genome shotgun (WGS) entry which is preliminary data.</text>
</comment>
<dbReference type="PANTHER" id="PTHR24173">
    <property type="entry name" value="ANKYRIN REPEAT CONTAINING"/>
    <property type="match status" value="1"/>
</dbReference>
<dbReference type="Gene3D" id="1.25.40.20">
    <property type="entry name" value="Ankyrin repeat-containing domain"/>
    <property type="match status" value="2"/>
</dbReference>
<organism evidence="5 6">
    <name type="scientific">Penicillium arizonense</name>
    <dbReference type="NCBI Taxonomy" id="1835702"/>
    <lineage>
        <taxon>Eukaryota</taxon>
        <taxon>Fungi</taxon>
        <taxon>Dikarya</taxon>
        <taxon>Ascomycota</taxon>
        <taxon>Pezizomycotina</taxon>
        <taxon>Eurotiomycetes</taxon>
        <taxon>Eurotiomycetidae</taxon>
        <taxon>Eurotiales</taxon>
        <taxon>Aspergillaceae</taxon>
        <taxon>Penicillium</taxon>
    </lineage>
</organism>
<dbReference type="PROSITE" id="PS50088">
    <property type="entry name" value="ANK_REPEAT"/>
    <property type="match status" value="4"/>
</dbReference>
<evidence type="ECO:0000256" key="2">
    <source>
        <dbReference type="ARBA" id="ARBA00023043"/>
    </source>
</evidence>
<dbReference type="Proteomes" id="UP000177622">
    <property type="component" value="Unassembled WGS sequence"/>
</dbReference>
<dbReference type="InterPro" id="IPR002110">
    <property type="entry name" value="Ankyrin_rpt"/>
</dbReference>
<dbReference type="AlphaFoldDB" id="A0A1F5LHH5"/>
<dbReference type="PROSITE" id="PS50297">
    <property type="entry name" value="ANK_REP_REGION"/>
    <property type="match status" value="4"/>
</dbReference>
<feature type="repeat" description="ANK" evidence="3">
    <location>
        <begin position="434"/>
        <end position="466"/>
    </location>
</feature>
<dbReference type="PRINTS" id="PR01415">
    <property type="entry name" value="ANKYRIN"/>
</dbReference>